<dbReference type="RefSeq" id="WP_012523532.1">
    <property type="nucleotide sequence ID" value="NC_011144.1"/>
</dbReference>
<evidence type="ECO:0000313" key="2">
    <source>
        <dbReference type="EMBL" id="ACG79394.1"/>
    </source>
</evidence>
<evidence type="ECO:0000313" key="3">
    <source>
        <dbReference type="Proteomes" id="UP000001868"/>
    </source>
</evidence>
<proteinExistence type="predicted"/>
<dbReference type="AlphaFoldDB" id="B4R9D4"/>
<dbReference type="KEGG" id="pzu:PHZ_c2985"/>
<dbReference type="HOGENOM" id="CLU_198034_0_0_5"/>
<dbReference type="EMBL" id="CP000747">
    <property type="protein sequence ID" value="ACG79394.1"/>
    <property type="molecule type" value="Genomic_DNA"/>
</dbReference>
<protein>
    <submittedName>
        <fullName evidence="2">Uncharacterized protein</fullName>
    </submittedName>
</protein>
<feature type="compositionally biased region" description="Basic and acidic residues" evidence="1">
    <location>
        <begin position="64"/>
        <end position="73"/>
    </location>
</feature>
<accession>B4R9D4</accession>
<feature type="compositionally biased region" description="Basic and acidic residues" evidence="1">
    <location>
        <begin position="36"/>
        <end position="45"/>
    </location>
</feature>
<dbReference type="OrthoDB" id="7210750at2"/>
<keyword evidence="3" id="KW-1185">Reference proteome</keyword>
<dbReference type="STRING" id="450851.PHZ_c2985"/>
<name>B4R9D4_PHEZH</name>
<gene>
    <name evidence="2" type="ordered locus">PHZ_c2985</name>
</gene>
<dbReference type="Proteomes" id="UP000001868">
    <property type="component" value="Chromosome"/>
</dbReference>
<organism evidence="2 3">
    <name type="scientific">Phenylobacterium zucineum (strain HLK1)</name>
    <dbReference type="NCBI Taxonomy" id="450851"/>
    <lineage>
        <taxon>Bacteria</taxon>
        <taxon>Pseudomonadati</taxon>
        <taxon>Pseudomonadota</taxon>
        <taxon>Alphaproteobacteria</taxon>
        <taxon>Caulobacterales</taxon>
        <taxon>Caulobacteraceae</taxon>
        <taxon>Phenylobacterium</taxon>
    </lineage>
</organism>
<feature type="compositionally biased region" description="Acidic residues" evidence="1">
    <location>
        <begin position="46"/>
        <end position="58"/>
    </location>
</feature>
<sequence length="73" mass="7715">MSTSKHPAPGEAQPPRDDLEDDPGIGASRGTTMAGEDPHILREEGENTEEGDVGEDADATGAPKPRDTYRTNP</sequence>
<reference evidence="2 3" key="1">
    <citation type="journal article" date="2008" name="BMC Genomics">
        <title>Complete genome of Phenylobacterium zucineum - a novel facultative intracellular bacterium isolated from human erythroleukemia cell line K562.</title>
        <authorList>
            <person name="Luo Y."/>
            <person name="Xu X."/>
            <person name="Ding Z."/>
            <person name="Liu Z."/>
            <person name="Zhang B."/>
            <person name="Yan Z."/>
            <person name="Sun J."/>
            <person name="Hu S."/>
            <person name="Hu X."/>
        </authorList>
    </citation>
    <scope>NUCLEOTIDE SEQUENCE [LARGE SCALE GENOMIC DNA]</scope>
    <source>
        <strain evidence="2 3">HLK1</strain>
    </source>
</reference>
<evidence type="ECO:0000256" key="1">
    <source>
        <dbReference type="SAM" id="MobiDB-lite"/>
    </source>
</evidence>
<feature type="region of interest" description="Disordered" evidence="1">
    <location>
        <begin position="1"/>
        <end position="73"/>
    </location>
</feature>